<comment type="caution">
    <text evidence="1">The sequence shown here is derived from an EMBL/GenBank/DDBJ whole genome shotgun (WGS) entry which is preliminary data.</text>
</comment>
<dbReference type="VEuPathDB" id="FungiDB:CC1G_08453"/>
<evidence type="ECO:0000313" key="1">
    <source>
        <dbReference type="EMBL" id="EAU86982.2"/>
    </source>
</evidence>
<gene>
    <name evidence="1" type="ORF">CC1G_08453</name>
</gene>
<name>A8NLZ3_COPC7</name>
<dbReference type="Proteomes" id="UP000001861">
    <property type="component" value="Unassembled WGS sequence"/>
</dbReference>
<dbReference type="AlphaFoldDB" id="A8NLZ3"/>
<dbReference type="KEGG" id="cci:CC1G_08453"/>
<evidence type="ECO:0000313" key="2">
    <source>
        <dbReference type="Proteomes" id="UP000001861"/>
    </source>
</evidence>
<dbReference type="EMBL" id="AACS02000012">
    <property type="protein sequence ID" value="EAU86982.2"/>
    <property type="molecule type" value="Genomic_DNA"/>
</dbReference>
<protein>
    <submittedName>
        <fullName evidence="1">Uncharacterized protein</fullName>
    </submittedName>
</protein>
<dbReference type="GeneID" id="6011325"/>
<proteinExistence type="predicted"/>
<accession>A8NLZ3</accession>
<dbReference type="HOGENOM" id="CLU_816398_0_0_1"/>
<dbReference type="RefSeq" id="XP_001834808.2">
    <property type="nucleotide sequence ID" value="XM_001834756.2"/>
</dbReference>
<reference evidence="1 2" key="1">
    <citation type="journal article" date="2010" name="Proc. Natl. Acad. Sci. U.S.A.">
        <title>Insights into evolution of multicellular fungi from the assembled chromosomes of the mushroom Coprinopsis cinerea (Coprinus cinereus).</title>
        <authorList>
            <person name="Stajich J.E."/>
            <person name="Wilke S.K."/>
            <person name="Ahren D."/>
            <person name="Au C.H."/>
            <person name="Birren B.W."/>
            <person name="Borodovsky M."/>
            <person name="Burns C."/>
            <person name="Canback B."/>
            <person name="Casselton L.A."/>
            <person name="Cheng C.K."/>
            <person name="Deng J."/>
            <person name="Dietrich F.S."/>
            <person name="Fargo D.C."/>
            <person name="Farman M.L."/>
            <person name="Gathman A.C."/>
            <person name="Goldberg J."/>
            <person name="Guigo R."/>
            <person name="Hoegger P.J."/>
            <person name="Hooker J.B."/>
            <person name="Huggins A."/>
            <person name="James T.Y."/>
            <person name="Kamada T."/>
            <person name="Kilaru S."/>
            <person name="Kodira C."/>
            <person name="Kues U."/>
            <person name="Kupfer D."/>
            <person name="Kwan H.S."/>
            <person name="Lomsadze A."/>
            <person name="Li W."/>
            <person name="Lilly W.W."/>
            <person name="Ma L.J."/>
            <person name="Mackey A.J."/>
            <person name="Manning G."/>
            <person name="Martin F."/>
            <person name="Muraguchi H."/>
            <person name="Natvig D.O."/>
            <person name="Palmerini H."/>
            <person name="Ramesh M.A."/>
            <person name="Rehmeyer C.J."/>
            <person name="Roe B.A."/>
            <person name="Shenoy N."/>
            <person name="Stanke M."/>
            <person name="Ter-Hovhannisyan V."/>
            <person name="Tunlid A."/>
            <person name="Velagapudi R."/>
            <person name="Vision T.J."/>
            <person name="Zeng Q."/>
            <person name="Zolan M.E."/>
            <person name="Pukkila P.J."/>
        </authorList>
    </citation>
    <scope>NUCLEOTIDE SEQUENCE [LARGE SCALE GENOMIC DNA]</scope>
    <source>
        <strain evidence="2">Okayama-7 / 130 / ATCC MYA-4618 / FGSC 9003</strain>
    </source>
</reference>
<keyword evidence="2" id="KW-1185">Reference proteome</keyword>
<sequence length="340" mass="39373">MEFSKRSRHDNFASRTWKHFFRLLLAERHRWVGHINADWITTSRLRLAPIDALSSYQYRFPNVTAVSFPHGTFNSLLSKSQLEFPSLRKVIVGEIETYLTAYWGRYPLTLQHIVAFLKRHEEHVDSLELRMERKDQFSRFDCGAFATFLAEWAAVVDKPALKSLTLEVPPHSSPQRLMSGWGYEGPPTLSTIQRLRIDGQPSVIVALLSWLDIPSLRELQLRVARSGGWAFNRWSDNEWDGLHPVLFAFLDRPNIKASLESLELRTFFDYRRAKFDRGFLERIGPLPELCKLSLLPIPSFNCDKALPSIEFTDGQASITPRSLGLDTLFPRLKEILVRRY</sequence>
<organism evidence="1 2">
    <name type="scientific">Coprinopsis cinerea (strain Okayama-7 / 130 / ATCC MYA-4618 / FGSC 9003)</name>
    <name type="common">Inky cap fungus</name>
    <name type="synonym">Hormographiella aspergillata</name>
    <dbReference type="NCBI Taxonomy" id="240176"/>
    <lineage>
        <taxon>Eukaryota</taxon>
        <taxon>Fungi</taxon>
        <taxon>Dikarya</taxon>
        <taxon>Basidiomycota</taxon>
        <taxon>Agaricomycotina</taxon>
        <taxon>Agaricomycetes</taxon>
        <taxon>Agaricomycetidae</taxon>
        <taxon>Agaricales</taxon>
        <taxon>Agaricineae</taxon>
        <taxon>Psathyrellaceae</taxon>
        <taxon>Coprinopsis</taxon>
    </lineage>
</organism>
<dbReference type="InParanoid" id="A8NLZ3"/>